<protein>
    <submittedName>
        <fullName evidence="9">ABC transporter permease</fullName>
    </submittedName>
</protein>
<dbReference type="InterPro" id="IPR025966">
    <property type="entry name" value="OppC_N"/>
</dbReference>
<dbReference type="GO" id="GO:0055085">
    <property type="term" value="P:transmembrane transport"/>
    <property type="evidence" value="ECO:0007669"/>
    <property type="project" value="InterPro"/>
</dbReference>
<evidence type="ECO:0000313" key="9">
    <source>
        <dbReference type="EMBL" id="QUL99515.1"/>
    </source>
</evidence>
<dbReference type="SUPFAM" id="SSF161098">
    <property type="entry name" value="MetI-like"/>
    <property type="match status" value="1"/>
</dbReference>
<reference evidence="9" key="1">
    <citation type="submission" date="2020-10" db="EMBL/GenBank/DDBJ databases">
        <authorList>
            <person name="Kadnikov V."/>
            <person name="Beletsky A.V."/>
            <person name="Mardanov A.V."/>
            <person name="Karnachuk O.V."/>
            <person name="Ravin N.V."/>
        </authorList>
    </citation>
    <scope>NUCLEOTIDE SEQUENCE</scope>
    <source>
        <strain evidence="9">Bu02</strain>
    </source>
</reference>
<dbReference type="AlphaFoldDB" id="A0AAT9LEE8"/>
<dbReference type="Gene3D" id="1.10.3720.10">
    <property type="entry name" value="MetI-like"/>
    <property type="match status" value="1"/>
</dbReference>
<evidence type="ECO:0000256" key="7">
    <source>
        <dbReference type="RuleBase" id="RU363032"/>
    </source>
</evidence>
<sequence>MVWRRFKRHKLAMAGLYFLLAMYLVAILAPYIATQDYRAVDPPNRLKPPSREHWMGTDHIGRDIFSRVVWGSRVSLSVGFVAAGVAVTVGTVIGAVAGYFGGWVDDVLMRFTEIVMSFPTFFLLLTIISIVERSIFNIMLVIGFTSWPGLARIVRGQFLSLREQEFVMAARALGASDARIIFRHILPNAMAPIIVSATLRIGSAILSESSLSFLGLGVPEPFPSWGSILNTGRTYLRYAPWITTFPGIFIFLTVLAFNYVGDGLRDALDPRLKD</sequence>
<dbReference type="EMBL" id="CP062796">
    <property type="protein sequence ID" value="QUL99515.1"/>
    <property type="molecule type" value="Genomic_DNA"/>
</dbReference>
<feature type="transmembrane region" description="Helical" evidence="7">
    <location>
        <begin position="12"/>
        <end position="33"/>
    </location>
</feature>
<keyword evidence="5 7" id="KW-1133">Transmembrane helix</keyword>
<dbReference type="NCBIfam" id="NF045476">
    <property type="entry name" value="Opp4C"/>
    <property type="match status" value="1"/>
</dbReference>
<dbReference type="Pfam" id="PF12911">
    <property type="entry name" value="OppC_N"/>
    <property type="match status" value="1"/>
</dbReference>
<dbReference type="InterPro" id="IPR000515">
    <property type="entry name" value="MetI-like"/>
</dbReference>
<feature type="transmembrane region" description="Helical" evidence="7">
    <location>
        <begin position="238"/>
        <end position="261"/>
    </location>
</feature>
<accession>A0AAT9LEE8</accession>
<evidence type="ECO:0000256" key="3">
    <source>
        <dbReference type="ARBA" id="ARBA00022475"/>
    </source>
</evidence>
<gene>
    <name evidence="9" type="ORF">IMF26_00895</name>
</gene>
<proteinExistence type="inferred from homology"/>
<organism evidence="9">
    <name type="scientific">Candidatus Fermentithermobacillus carboniphilus</name>
    <dbReference type="NCBI Taxonomy" id="3085328"/>
    <lineage>
        <taxon>Bacteria</taxon>
        <taxon>Bacillati</taxon>
        <taxon>Bacillota</taxon>
        <taxon>Candidatus Fermentithermobacillia</taxon>
        <taxon>Candidatus Fermentithermobacillales</taxon>
        <taxon>Candidatus Fermentithermobacillaceae</taxon>
        <taxon>Candidatus Fermentithermobacillus</taxon>
    </lineage>
</organism>
<comment type="subcellular location">
    <subcellularLocation>
        <location evidence="1 7">Cell membrane</location>
        <topology evidence="1 7">Multi-pass membrane protein</topology>
    </subcellularLocation>
</comment>
<evidence type="ECO:0000256" key="4">
    <source>
        <dbReference type="ARBA" id="ARBA00022692"/>
    </source>
</evidence>
<dbReference type="GO" id="GO:0005886">
    <property type="term" value="C:plasma membrane"/>
    <property type="evidence" value="ECO:0007669"/>
    <property type="project" value="UniProtKB-SubCell"/>
</dbReference>
<dbReference type="Pfam" id="PF00528">
    <property type="entry name" value="BPD_transp_1"/>
    <property type="match status" value="1"/>
</dbReference>
<dbReference type="InterPro" id="IPR053523">
    <property type="entry name" value="Oligopeptide_permease_AppC"/>
</dbReference>
<keyword evidence="3" id="KW-1003">Cell membrane</keyword>
<evidence type="ECO:0000256" key="2">
    <source>
        <dbReference type="ARBA" id="ARBA00022448"/>
    </source>
</evidence>
<dbReference type="CDD" id="cd06261">
    <property type="entry name" value="TM_PBP2"/>
    <property type="match status" value="1"/>
</dbReference>
<dbReference type="KEGG" id="fcz:IMF26_00895"/>
<dbReference type="InterPro" id="IPR035906">
    <property type="entry name" value="MetI-like_sf"/>
</dbReference>
<reference evidence="9" key="2">
    <citation type="journal article" date="2023" name="Biology">
        <title>Prokaryotic Life Associated with Coal-Fire Gas Vents Revealed by Metagenomics.</title>
        <authorList>
            <person name="Kadnikov V.V."/>
            <person name="Mardanov A.V."/>
            <person name="Beletsky A.V."/>
            <person name="Karnachuk O.V."/>
            <person name="Ravin N.V."/>
        </authorList>
    </citation>
    <scope>NUCLEOTIDE SEQUENCE</scope>
    <source>
        <strain evidence="9">Bu02</strain>
    </source>
</reference>
<dbReference type="InterPro" id="IPR050366">
    <property type="entry name" value="BP-dependent_transpt_permease"/>
</dbReference>
<comment type="similarity">
    <text evidence="7">Belongs to the binding-protein-dependent transport system permease family.</text>
</comment>
<keyword evidence="4 7" id="KW-0812">Transmembrane</keyword>
<feature type="domain" description="ABC transmembrane type-1" evidence="8">
    <location>
        <begin position="72"/>
        <end position="261"/>
    </location>
</feature>
<evidence type="ECO:0000259" key="8">
    <source>
        <dbReference type="PROSITE" id="PS50928"/>
    </source>
</evidence>
<feature type="transmembrane region" description="Helical" evidence="7">
    <location>
        <begin position="134"/>
        <end position="154"/>
    </location>
</feature>
<evidence type="ECO:0000256" key="6">
    <source>
        <dbReference type="ARBA" id="ARBA00023136"/>
    </source>
</evidence>
<feature type="transmembrane region" description="Helical" evidence="7">
    <location>
        <begin position="76"/>
        <end position="100"/>
    </location>
</feature>
<feature type="transmembrane region" description="Helical" evidence="7">
    <location>
        <begin position="107"/>
        <end position="128"/>
    </location>
</feature>
<dbReference type="PROSITE" id="PS50928">
    <property type="entry name" value="ABC_TM1"/>
    <property type="match status" value="1"/>
</dbReference>
<dbReference type="PANTHER" id="PTHR43386:SF1">
    <property type="entry name" value="D,D-DIPEPTIDE TRANSPORT SYSTEM PERMEASE PROTEIN DDPC-RELATED"/>
    <property type="match status" value="1"/>
</dbReference>
<name>A0AAT9LEE8_9FIRM</name>
<keyword evidence="2 7" id="KW-0813">Transport</keyword>
<evidence type="ECO:0000256" key="5">
    <source>
        <dbReference type="ARBA" id="ARBA00022989"/>
    </source>
</evidence>
<evidence type="ECO:0000256" key="1">
    <source>
        <dbReference type="ARBA" id="ARBA00004651"/>
    </source>
</evidence>
<keyword evidence="6 7" id="KW-0472">Membrane</keyword>
<dbReference type="PANTHER" id="PTHR43386">
    <property type="entry name" value="OLIGOPEPTIDE TRANSPORT SYSTEM PERMEASE PROTEIN APPC"/>
    <property type="match status" value="1"/>
</dbReference>